<dbReference type="PANTHER" id="PTHR10110">
    <property type="entry name" value="SODIUM/HYDROGEN EXCHANGER"/>
    <property type="match status" value="1"/>
</dbReference>
<feature type="transmembrane region" description="Helical" evidence="10">
    <location>
        <begin position="230"/>
        <end position="247"/>
    </location>
</feature>
<keyword evidence="5 10" id="KW-1133">Transmembrane helix</keyword>
<keyword evidence="10" id="KW-0050">Antiport</keyword>
<feature type="transmembrane region" description="Helical" evidence="10">
    <location>
        <begin position="412"/>
        <end position="432"/>
    </location>
</feature>
<organism evidence="13 14">
    <name type="scientific">Microbacterium dextranolyticum</name>
    <dbReference type="NCBI Taxonomy" id="36806"/>
    <lineage>
        <taxon>Bacteria</taxon>
        <taxon>Bacillati</taxon>
        <taxon>Actinomycetota</taxon>
        <taxon>Actinomycetes</taxon>
        <taxon>Micrococcales</taxon>
        <taxon>Microbacteriaceae</taxon>
        <taxon>Microbacterium</taxon>
    </lineage>
</organism>
<evidence type="ECO:0000313" key="14">
    <source>
        <dbReference type="Proteomes" id="UP001142291"/>
    </source>
</evidence>
<evidence type="ECO:0000256" key="10">
    <source>
        <dbReference type="RuleBase" id="RU366002"/>
    </source>
</evidence>
<dbReference type="NCBIfam" id="TIGR00831">
    <property type="entry name" value="a_cpa1"/>
    <property type="match status" value="1"/>
</dbReference>
<evidence type="ECO:0000256" key="6">
    <source>
        <dbReference type="ARBA" id="ARBA00023053"/>
    </source>
</evidence>
<keyword evidence="4 10" id="KW-0812">Transmembrane</keyword>
<feature type="transmembrane region" description="Helical" evidence="10">
    <location>
        <begin position="282"/>
        <end position="302"/>
    </location>
</feature>
<dbReference type="Pfam" id="PF00999">
    <property type="entry name" value="Na_H_Exchanger"/>
    <property type="match status" value="1"/>
</dbReference>
<comment type="similarity">
    <text evidence="10">Belongs to the monovalent cation:proton antiporter 1 (CPA1) transporter (TC 2.A.36) family.</text>
</comment>
<reference evidence="13" key="2">
    <citation type="submission" date="2023-01" db="EMBL/GenBank/DDBJ databases">
        <authorList>
            <person name="Sun Q."/>
            <person name="Evtushenko L."/>
        </authorList>
    </citation>
    <scope>NUCLEOTIDE SEQUENCE</scope>
    <source>
        <strain evidence="13">VKM Ac-1940</strain>
    </source>
</reference>
<dbReference type="InterPro" id="IPR006153">
    <property type="entry name" value="Cation/H_exchanger_TM"/>
</dbReference>
<evidence type="ECO:0000313" key="13">
    <source>
        <dbReference type="EMBL" id="GLJ94909.1"/>
    </source>
</evidence>
<dbReference type="InterPro" id="IPR038770">
    <property type="entry name" value="Na+/solute_symporter_sf"/>
</dbReference>
<dbReference type="GO" id="GO:0015385">
    <property type="term" value="F:sodium:proton antiporter activity"/>
    <property type="evidence" value="ECO:0007669"/>
    <property type="project" value="InterPro"/>
</dbReference>
<name>A0A9W6HLE1_9MICO</name>
<keyword evidence="7 10" id="KW-0406">Ion transport</keyword>
<dbReference type="InterPro" id="IPR018422">
    <property type="entry name" value="Cation/H_exchanger_CPA1"/>
</dbReference>
<feature type="transmembrane region" description="Helical" evidence="10">
    <location>
        <begin position="23"/>
        <end position="42"/>
    </location>
</feature>
<evidence type="ECO:0000256" key="5">
    <source>
        <dbReference type="ARBA" id="ARBA00022989"/>
    </source>
</evidence>
<comment type="function">
    <text evidence="10">Na(+)/H(+) antiporter that extrudes sodium in exchange for external protons.</text>
</comment>
<keyword evidence="3 10" id="KW-1003">Cell membrane</keyword>
<protein>
    <recommendedName>
        <fullName evidence="12">Cation/H+ exchanger transmembrane domain-containing protein</fullName>
    </recommendedName>
</protein>
<feature type="transmembrane region" description="Helical" evidence="10">
    <location>
        <begin position="49"/>
        <end position="66"/>
    </location>
</feature>
<accession>A0A9W6HLE1</accession>
<keyword evidence="14" id="KW-1185">Reference proteome</keyword>
<comment type="subcellular location">
    <subcellularLocation>
        <location evidence="1 10">Cell membrane</location>
        <topology evidence="1 10">Multi-pass membrane protein</topology>
    </subcellularLocation>
</comment>
<evidence type="ECO:0000256" key="1">
    <source>
        <dbReference type="ARBA" id="ARBA00004651"/>
    </source>
</evidence>
<comment type="caution">
    <text evidence="10">Lacks conserved residue(s) required for the propagation of feature annotation.</text>
</comment>
<feature type="transmembrane region" description="Helical" evidence="10">
    <location>
        <begin position="378"/>
        <end position="397"/>
    </location>
</feature>
<evidence type="ECO:0000259" key="12">
    <source>
        <dbReference type="Pfam" id="PF00999"/>
    </source>
</evidence>
<gene>
    <name evidence="13" type="ORF">GCM10017591_09710</name>
</gene>
<proteinExistence type="inferred from homology"/>
<dbReference type="PANTHER" id="PTHR10110:SF86">
    <property type="entry name" value="SODIUM_HYDROGEN EXCHANGER 7"/>
    <property type="match status" value="1"/>
</dbReference>
<dbReference type="GO" id="GO:0015386">
    <property type="term" value="F:potassium:proton antiporter activity"/>
    <property type="evidence" value="ECO:0007669"/>
    <property type="project" value="TreeGrafter"/>
</dbReference>
<dbReference type="InterPro" id="IPR004705">
    <property type="entry name" value="Cation/H_exchanger_CPA1_bac"/>
</dbReference>
<evidence type="ECO:0000256" key="3">
    <source>
        <dbReference type="ARBA" id="ARBA00022475"/>
    </source>
</evidence>
<evidence type="ECO:0000256" key="11">
    <source>
        <dbReference type="SAM" id="MobiDB-lite"/>
    </source>
</evidence>
<feature type="transmembrane region" description="Helical" evidence="10">
    <location>
        <begin position="203"/>
        <end position="223"/>
    </location>
</feature>
<evidence type="ECO:0000256" key="9">
    <source>
        <dbReference type="ARBA" id="ARBA00023201"/>
    </source>
</evidence>
<feature type="transmembrane region" description="Helical" evidence="10">
    <location>
        <begin position="111"/>
        <end position="130"/>
    </location>
</feature>
<feature type="transmembrane region" description="Helical" evidence="10">
    <location>
        <begin position="314"/>
        <end position="337"/>
    </location>
</feature>
<dbReference type="Gene3D" id="1.20.1530.20">
    <property type="match status" value="1"/>
</dbReference>
<feature type="transmembrane region" description="Helical" evidence="10">
    <location>
        <begin position="78"/>
        <end position="99"/>
    </location>
</feature>
<dbReference type="GO" id="GO:0005886">
    <property type="term" value="C:plasma membrane"/>
    <property type="evidence" value="ECO:0007669"/>
    <property type="project" value="UniProtKB-SubCell"/>
</dbReference>
<sequence>MPAGGGALDTQRTLSVDASEGDAMQGLEVTVLLGLAILIGTALAPRLRIATPLLLVVIGLALGFVPPLREIQLPPETVLLLFLPVMLFWESLTTSLRAVRRSLRYIVPMSTLLVVASALAVAWIATLFGMPWETGLLLGAAVAPPDATAVAALGRLLPPRMFMKLKAESLTNDGTALVVYAIALSLALGDTVTPWSITGTVLVSYLGGAAAGIAVAYLAYLGLRRTRSSIVINTALLLVPFTAFLAAEFVHASGVLAVVFAGLIVAWMLPRITTATSRRQAVAAWPFGVYLLNGALFVLIGLEVQYVVHDIPARLIGVLLLVTVSAWAALLVVRYLFQLLFSPFARPSAGTAGPGTPDAGTMGAVARRRALGGNRGRIVSAVAGFRGAVSLAIALSVPDTIRGAGELSGRDAVVFVTAGVILLSLLVQGPLLPAVVRWAKLPDDGAVADEYELAERTITGAAIAAIDDLAVEHGISDGVRDRARREGYERLELANARAYARQRGADDARIAELETMLGESSASDTGPVSAGDLSSSDDDARERDGIDDETRSLRFVVPSTDAPAGAPASVGSLEMLATSTGIDLTQRSPLVRFEEITRLKLAIIERKREVLQKLRRDGTIDDLIVRRIDGHLDLEEMRLRGADADE</sequence>
<feature type="transmembrane region" description="Helical" evidence="10">
    <location>
        <begin position="253"/>
        <end position="270"/>
    </location>
</feature>
<feature type="compositionally biased region" description="Basic and acidic residues" evidence="11">
    <location>
        <begin position="538"/>
        <end position="551"/>
    </location>
</feature>
<feature type="transmembrane region" description="Helical" evidence="10">
    <location>
        <begin position="177"/>
        <end position="197"/>
    </location>
</feature>
<feature type="region of interest" description="Disordered" evidence="11">
    <location>
        <begin position="517"/>
        <end position="551"/>
    </location>
</feature>
<evidence type="ECO:0000256" key="2">
    <source>
        <dbReference type="ARBA" id="ARBA00022448"/>
    </source>
</evidence>
<keyword evidence="9 10" id="KW-0739">Sodium transport</keyword>
<dbReference type="EMBL" id="BSER01000007">
    <property type="protein sequence ID" value="GLJ94909.1"/>
    <property type="molecule type" value="Genomic_DNA"/>
</dbReference>
<keyword evidence="8 10" id="KW-0472">Membrane</keyword>
<dbReference type="GO" id="GO:0051453">
    <property type="term" value="P:regulation of intracellular pH"/>
    <property type="evidence" value="ECO:0007669"/>
    <property type="project" value="TreeGrafter"/>
</dbReference>
<dbReference type="Proteomes" id="UP001142291">
    <property type="component" value="Unassembled WGS sequence"/>
</dbReference>
<evidence type="ECO:0000256" key="4">
    <source>
        <dbReference type="ARBA" id="ARBA00022692"/>
    </source>
</evidence>
<feature type="domain" description="Cation/H+ exchanger transmembrane" evidence="12">
    <location>
        <begin position="35"/>
        <end position="438"/>
    </location>
</feature>
<feature type="transmembrane region" description="Helical" evidence="10">
    <location>
        <begin position="136"/>
        <end position="157"/>
    </location>
</feature>
<keyword evidence="6 10" id="KW-0915">Sodium</keyword>
<reference evidence="13" key="1">
    <citation type="journal article" date="2014" name="Int. J. Syst. Evol. Microbiol.">
        <title>Complete genome sequence of Corynebacterium casei LMG S-19264T (=DSM 44701T), isolated from a smear-ripened cheese.</title>
        <authorList>
            <consortium name="US DOE Joint Genome Institute (JGI-PGF)"/>
            <person name="Walter F."/>
            <person name="Albersmeier A."/>
            <person name="Kalinowski J."/>
            <person name="Ruckert C."/>
        </authorList>
    </citation>
    <scope>NUCLEOTIDE SEQUENCE</scope>
    <source>
        <strain evidence="13">VKM Ac-1940</strain>
    </source>
</reference>
<comment type="caution">
    <text evidence="13">The sequence shown here is derived from an EMBL/GenBank/DDBJ whole genome shotgun (WGS) entry which is preliminary data.</text>
</comment>
<evidence type="ECO:0000256" key="7">
    <source>
        <dbReference type="ARBA" id="ARBA00023065"/>
    </source>
</evidence>
<dbReference type="GO" id="GO:0098719">
    <property type="term" value="P:sodium ion import across plasma membrane"/>
    <property type="evidence" value="ECO:0007669"/>
    <property type="project" value="TreeGrafter"/>
</dbReference>
<evidence type="ECO:0000256" key="8">
    <source>
        <dbReference type="ARBA" id="ARBA00023136"/>
    </source>
</evidence>
<dbReference type="AlphaFoldDB" id="A0A9W6HLE1"/>
<keyword evidence="2 10" id="KW-0813">Transport</keyword>